<dbReference type="RefSeq" id="WP_210757897.1">
    <property type="nucleotide sequence ID" value="NZ_CP060139.1"/>
</dbReference>
<keyword evidence="3" id="KW-1185">Reference proteome</keyword>
<accession>A0A7H0VCB9</accession>
<evidence type="ECO:0000313" key="3">
    <source>
        <dbReference type="Proteomes" id="UP000516305"/>
    </source>
</evidence>
<evidence type="ECO:0000256" key="1">
    <source>
        <dbReference type="SAM" id="SignalP"/>
    </source>
</evidence>
<dbReference type="Proteomes" id="UP000516305">
    <property type="component" value="Chromosome"/>
</dbReference>
<feature type="chain" id="PRO_5028996097" description="Secretion system C-terminal sorting domain-containing protein" evidence="1">
    <location>
        <begin position="21"/>
        <end position="455"/>
    </location>
</feature>
<name>A0A7H0VCB9_9FLAO</name>
<dbReference type="SUPFAM" id="SSF50956">
    <property type="entry name" value="Thermostable phytase (3-phytase)"/>
    <property type="match status" value="1"/>
</dbReference>
<dbReference type="EMBL" id="CP060139">
    <property type="protein sequence ID" value="QNR23367.1"/>
    <property type="molecule type" value="Genomic_DNA"/>
</dbReference>
<protein>
    <recommendedName>
        <fullName evidence="4">Secretion system C-terminal sorting domain-containing protein</fullName>
    </recommendedName>
</protein>
<feature type="signal peptide" evidence="1">
    <location>
        <begin position="1"/>
        <end position="20"/>
    </location>
</feature>
<organism evidence="2 3">
    <name type="scientific">Croceimicrobium hydrocarbonivorans</name>
    <dbReference type="NCBI Taxonomy" id="2761580"/>
    <lineage>
        <taxon>Bacteria</taxon>
        <taxon>Pseudomonadati</taxon>
        <taxon>Bacteroidota</taxon>
        <taxon>Flavobacteriia</taxon>
        <taxon>Flavobacteriales</taxon>
        <taxon>Owenweeksiaceae</taxon>
        <taxon>Croceimicrobium</taxon>
    </lineage>
</organism>
<proteinExistence type="predicted"/>
<evidence type="ECO:0000313" key="2">
    <source>
        <dbReference type="EMBL" id="QNR23367.1"/>
    </source>
</evidence>
<dbReference type="InterPro" id="IPR011047">
    <property type="entry name" value="Quinoprotein_ADH-like_sf"/>
</dbReference>
<sequence length="455" mass="49667">MRILILLLFCSTLYSQSAVWQNFGPNQSLETAAKLCLDPTGNIYYLANGDTNQFPGNKWQLYKLNSQGQVLWKKVFGTTGNYAASQIIFLQEKLFVAGERSWNDTNQAWVSILDTSGTLLQEKRFGSGDTILAGQDIAANQQNQIALLSQMRSQSGAEQSAQVLILDTALNILHRHTQIDTLSFVAQEIIALPSGGWAYTSDYELATRFDYLVTKINNQGQQVNRKIVSSGFTRGGNAIGVNSKGQIAIGGEGASALSVYFDITLTLLDSNLNVLSDVFVHPGVVKNDACFDMAISPYDTYLFTGYRIAPENGQTEMIVVESDSAGNRLFIDSHSSSPTCIGSGLVCDDQGQFFAAGSDFNQAPSLILARGQAKGLSQNQYSSTPLLSAYPNPSKGLFHLNQEVISDDWTLTDAYGRSHPFKLRGRNLEIDAPAGIYFLNSLKSKSSLKLQIIAQ</sequence>
<dbReference type="SUPFAM" id="SSF50998">
    <property type="entry name" value="Quinoprotein alcohol dehydrogenase-like"/>
    <property type="match status" value="1"/>
</dbReference>
<evidence type="ECO:0008006" key="4">
    <source>
        <dbReference type="Google" id="ProtNLM"/>
    </source>
</evidence>
<keyword evidence="1" id="KW-0732">Signal</keyword>
<reference evidence="2 3" key="1">
    <citation type="submission" date="2020-08" db="EMBL/GenBank/DDBJ databases">
        <title>Croceimicrobium hydrocarbonivorans gen. nov., sp. nov., a novel marine bacterium isolated from a bacterial consortium that degrades polyethylene terephthalate.</title>
        <authorList>
            <person name="Liu R."/>
        </authorList>
    </citation>
    <scope>NUCLEOTIDE SEQUENCE [LARGE SCALE GENOMIC DNA]</scope>
    <source>
        <strain evidence="2 3">A20-9</strain>
    </source>
</reference>
<dbReference type="AlphaFoldDB" id="A0A7H0VCB9"/>
<gene>
    <name evidence="2" type="ORF">H4K34_13400</name>
</gene>
<dbReference type="KEGG" id="chyd:H4K34_13400"/>